<feature type="transmembrane region" description="Helical" evidence="1">
    <location>
        <begin position="322"/>
        <end position="343"/>
    </location>
</feature>
<reference evidence="2" key="1">
    <citation type="submission" date="2018-05" db="EMBL/GenBank/DDBJ databases">
        <authorList>
            <person name="Lanie J.A."/>
            <person name="Ng W.-L."/>
            <person name="Kazmierczak K.M."/>
            <person name="Andrzejewski T.M."/>
            <person name="Davidsen T.M."/>
            <person name="Wayne K.J."/>
            <person name="Tettelin H."/>
            <person name="Glass J.I."/>
            <person name="Rusch D."/>
            <person name="Podicherti R."/>
            <person name="Tsui H.-C.T."/>
            <person name="Winkler M.E."/>
        </authorList>
    </citation>
    <scope>NUCLEOTIDE SEQUENCE</scope>
</reference>
<feature type="transmembrane region" description="Helical" evidence="1">
    <location>
        <begin position="131"/>
        <end position="151"/>
    </location>
</feature>
<protein>
    <recommendedName>
        <fullName evidence="3">Glycosyltransferase RgtA/B/C/D-like domain-containing protein</fullName>
    </recommendedName>
</protein>
<dbReference type="EMBL" id="UINC01034983">
    <property type="protein sequence ID" value="SVB26661.1"/>
    <property type="molecule type" value="Genomic_DNA"/>
</dbReference>
<feature type="transmembrane region" description="Helical" evidence="1">
    <location>
        <begin position="235"/>
        <end position="254"/>
    </location>
</feature>
<gene>
    <name evidence="2" type="ORF">METZ01_LOCUS179515</name>
</gene>
<keyword evidence="1" id="KW-1133">Transmembrane helix</keyword>
<keyword evidence="1" id="KW-0472">Membrane</keyword>
<feature type="transmembrane region" description="Helical" evidence="1">
    <location>
        <begin position="187"/>
        <end position="205"/>
    </location>
</feature>
<organism evidence="2">
    <name type="scientific">marine metagenome</name>
    <dbReference type="NCBI Taxonomy" id="408172"/>
    <lineage>
        <taxon>unclassified sequences</taxon>
        <taxon>metagenomes</taxon>
        <taxon>ecological metagenomes</taxon>
    </lineage>
</organism>
<sequence>MYHLVIIFLICSVVLILRYAGKTGPDSDTALLPLTALHVMQGKPFPFFGYGPDSQAGMSAVPIIQLMFENLGISYLWAELLFALINAGIITMFSIFILCETNFFTAAVFAATFVLFPHDASVPIVGLKPGFHHLSIFFSLLNGNLLCWYINKIISDKALKISDHLFLSFFTFMVLPGLTYWSSKLGFLLLMTIFITVLLGCRKILARKISHFYPRVKALKSDLSIFLITHCKVKFTLFSLLIVLFLSLFFIQLYPEKNLFDYSSPKNIQEKSVVPEIQFAPKIETHQFSAVNFIALVQKDFERIKNNIFFMRKLYLKLFSNFIHPIIFLWAVLPLLLGGYYYFSKRKEFFSFLSGNWTEIKFKWIILAIPFSNILIICLRHESLNDLGYIRYFVSLNLSALAFIPLYFSLIQKPFLKNFLLTLYLFLAVASYFHSQPKHYKELNDIPFKINFITSMYSDQLRLSPSEKKLIHFLENEQLHFGYANYWSSYRLTFLTHERFIISPRPGQLIRYKPYDNLVKISKNPFY</sequence>
<name>A0A382CLZ0_9ZZZZ</name>
<evidence type="ECO:0000256" key="1">
    <source>
        <dbReference type="SAM" id="Phobius"/>
    </source>
</evidence>
<dbReference type="AlphaFoldDB" id="A0A382CLZ0"/>
<feature type="transmembrane region" description="Helical" evidence="1">
    <location>
        <begin position="389"/>
        <end position="408"/>
    </location>
</feature>
<feature type="transmembrane region" description="Helical" evidence="1">
    <location>
        <begin position="163"/>
        <end position="181"/>
    </location>
</feature>
<feature type="transmembrane region" description="Helical" evidence="1">
    <location>
        <begin position="415"/>
        <end position="433"/>
    </location>
</feature>
<evidence type="ECO:0008006" key="3">
    <source>
        <dbReference type="Google" id="ProtNLM"/>
    </source>
</evidence>
<feature type="transmembrane region" description="Helical" evidence="1">
    <location>
        <begin position="364"/>
        <end position="383"/>
    </location>
</feature>
<feature type="non-terminal residue" evidence="2">
    <location>
        <position position="527"/>
    </location>
</feature>
<keyword evidence="1" id="KW-0812">Transmembrane</keyword>
<accession>A0A382CLZ0</accession>
<proteinExistence type="predicted"/>
<evidence type="ECO:0000313" key="2">
    <source>
        <dbReference type="EMBL" id="SVB26661.1"/>
    </source>
</evidence>